<accession>A0ABD1XNE9</accession>
<dbReference type="EMBL" id="JBHFFA010000008">
    <property type="protein sequence ID" value="KAL2610479.1"/>
    <property type="molecule type" value="Genomic_DNA"/>
</dbReference>
<protein>
    <submittedName>
        <fullName evidence="1">Uncharacterized protein</fullName>
    </submittedName>
</protein>
<comment type="caution">
    <text evidence="1">The sequence shown here is derived from an EMBL/GenBank/DDBJ whole genome shotgun (WGS) entry which is preliminary data.</text>
</comment>
<evidence type="ECO:0000313" key="1">
    <source>
        <dbReference type="EMBL" id="KAL2610479.1"/>
    </source>
</evidence>
<reference evidence="1 2" key="1">
    <citation type="submission" date="2024-09" db="EMBL/GenBank/DDBJ databases">
        <title>Chromosome-scale assembly of Riccia fluitans.</title>
        <authorList>
            <person name="Paukszto L."/>
            <person name="Sawicki J."/>
            <person name="Karawczyk K."/>
            <person name="Piernik-Szablinska J."/>
            <person name="Szczecinska M."/>
            <person name="Mazdziarz M."/>
        </authorList>
    </citation>
    <scope>NUCLEOTIDE SEQUENCE [LARGE SCALE GENOMIC DNA]</scope>
    <source>
        <strain evidence="1">Rf_01</strain>
        <tissue evidence="1">Aerial parts of the thallus</tissue>
    </source>
</reference>
<proteinExistence type="predicted"/>
<keyword evidence="2" id="KW-1185">Reference proteome</keyword>
<dbReference type="AlphaFoldDB" id="A0ABD1XNE9"/>
<gene>
    <name evidence="1" type="ORF">R1flu_029052</name>
</gene>
<sequence length="85" mass="9289">MGGEGKSERPHAYGSVCLVLLFMKRRAAEVASRLVRADKAVAVVRRQVAVVCAPFNWNRTKVGADGQARQLPRFAPMGRAQPVAR</sequence>
<name>A0ABD1XNE9_9MARC</name>
<organism evidence="1 2">
    <name type="scientific">Riccia fluitans</name>
    <dbReference type="NCBI Taxonomy" id="41844"/>
    <lineage>
        <taxon>Eukaryota</taxon>
        <taxon>Viridiplantae</taxon>
        <taxon>Streptophyta</taxon>
        <taxon>Embryophyta</taxon>
        <taxon>Marchantiophyta</taxon>
        <taxon>Marchantiopsida</taxon>
        <taxon>Marchantiidae</taxon>
        <taxon>Marchantiales</taxon>
        <taxon>Ricciaceae</taxon>
        <taxon>Riccia</taxon>
    </lineage>
</organism>
<evidence type="ECO:0000313" key="2">
    <source>
        <dbReference type="Proteomes" id="UP001605036"/>
    </source>
</evidence>
<dbReference type="Proteomes" id="UP001605036">
    <property type="component" value="Unassembled WGS sequence"/>
</dbReference>